<keyword evidence="2 8" id="KW-0238">DNA-binding</keyword>
<dbReference type="PANTHER" id="PTHR46621">
    <property type="entry name" value="SNRNA-ACTIVATING PROTEIN COMPLEX SUBUNIT 4"/>
    <property type="match status" value="1"/>
</dbReference>
<dbReference type="SMART" id="SM00717">
    <property type="entry name" value="SANT"/>
    <property type="match status" value="2"/>
</dbReference>
<accession>S3CZX9</accession>
<dbReference type="OrthoDB" id="2143914at2759"/>
<keyword evidence="1" id="KW-0805">Transcription regulation</keyword>
<keyword evidence="3" id="KW-0804">Transcription</keyword>
<gene>
    <name evidence="8" type="ORF">F503_02668</name>
</gene>
<dbReference type="GO" id="GO:0042795">
    <property type="term" value="P:snRNA transcription by RNA polymerase II"/>
    <property type="evidence" value="ECO:0007669"/>
    <property type="project" value="TreeGrafter"/>
</dbReference>
<evidence type="ECO:0000259" key="7">
    <source>
        <dbReference type="PROSITE" id="PS51294"/>
    </source>
</evidence>
<feature type="domain" description="HTH myb-type" evidence="7">
    <location>
        <begin position="63"/>
        <end position="96"/>
    </location>
</feature>
<feature type="domain" description="Myb-like" evidence="6">
    <location>
        <begin position="59"/>
        <end position="96"/>
    </location>
</feature>
<dbReference type="InterPro" id="IPR017930">
    <property type="entry name" value="Myb_dom"/>
</dbReference>
<dbReference type="AlphaFoldDB" id="S3CZX9"/>
<keyword evidence="9" id="KW-1185">Reference proteome</keyword>
<dbReference type="GO" id="GO:0001006">
    <property type="term" value="F:RNA polymerase III type 3 promoter sequence-specific DNA binding"/>
    <property type="evidence" value="ECO:0007669"/>
    <property type="project" value="TreeGrafter"/>
</dbReference>
<dbReference type="GO" id="GO:0019185">
    <property type="term" value="C:snRNA-activating protein complex"/>
    <property type="evidence" value="ECO:0007669"/>
    <property type="project" value="TreeGrafter"/>
</dbReference>
<dbReference type="Gene3D" id="1.10.10.60">
    <property type="entry name" value="Homeodomain-like"/>
    <property type="match status" value="2"/>
</dbReference>
<dbReference type="GO" id="GO:0000978">
    <property type="term" value="F:RNA polymerase II cis-regulatory region sequence-specific DNA binding"/>
    <property type="evidence" value="ECO:0007669"/>
    <property type="project" value="TreeGrafter"/>
</dbReference>
<dbReference type="EMBL" id="KE148153">
    <property type="protein sequence ID" value="EPE06540.1"/>
    <property type="molecule type" value="Genomic_DNA"/>
</dbReference>
<evidence type="ECO:0000256" key="1">
    <source>
        <dbReference type="ARBA" id="ARBA00023015"/>
    </source>
</evidence>
<evidence type="ECO:0000313" key="8">
    <source>
        <dbReference type="EMBL" id="EPE06540.1"/>
    </source>
</evidence>
<dbReference type="HOGENOM" id="CLU_671023_0_0_1"/>
<feature type="region of interest" description="Disordered" evidence="5">
    <location>
        <begin position="173"/>
        <end position="216"/>
    </location>
</feature>
<dbReference type="Pfam" id="PF13921">
    <property type="entry name" value="Myb_DNA-bind_6"/>
    <property type="match status" value="1"/>
</dbReference>
<protein>
    <submittedName>
        <fullName evidence="8">Myb-like dna-binding protein bas1</fullName>
    </submittedName>
</protein>
<dbReference type="SUPFAM" id="SSF46689">
    <property type="entry name" value="Homeodomain-like"/>
    <property type="match status" value="1"/>
</dbReference>
<dbReference type="VEuPathDB" id="FungiDB:F503_02668"/>
<organism evidence="8 9">
    <name type="scientific">Ophiostoma piceae (strain UAMH 11346)</name>
    <name type="common">Sap stain fungus</name>
    <dbReference type="NCBI Taxonomy" id="1262450"/>
    <lineage>
        <taxon>Eukaryota</taxon>
        <taxon>Fungi</taxon>
        <taxon>Dikarya</taxon>
        <taxon>Ascomycota</taxon>
        <taxon>Pezizomycotina</taxon>
        <taxon>Sordariomycetes</taxon>
        <taxon>Sordariomycetidae</taxon>
        <taxon>Ophiostomatales</taxon>
        <taxon>Ophiostomataceae</taxon>
        <taxon>Ophiostoma</taxon>
    </lineage>
</organism>
<evidence type="ECO:0000256" key="4">
    <source>
        <dbReference type="ARBA" id="ARBA00023242"/>
    </source>
</evidence>
<evidence type="ECO:0000256" key="5">
    <source>
        <dbReference type="SAM" id="MobiDB-lite"/>
    </source>
</evidence>
<evidence type="ECO:0000313" key="9">
    <source>
        <dbReference type="Proteomes" id="UP000016923"/>
    </source>
</evidence>
<feature type="region of interest" description="Disordered" evidence="5">
    <location>
        <begin position="321"/>
        <end position="352"/>
    </location>
</feature>
<evidence type="ECO:0000256" key="2">
    <source>
        <dbReference type="ARBA" id="ARBA00023125"/>
    </source>
</evidence>
<feature type="domain" description="Myb-like" evidence="6">
    <location>
        <begin position="2"/>
        <end position="58"/>
    </location>
</feature>
<dbReference type="CDD" id="cd00167">
    <property type="entry name" value="SANT"/>
    <property type="match status" value="2"/>
</dbReference>
<evidence type="ECO:0000259" key="6">
    <source>
        <dbReference type="PROSITE" id="PS50090"/>
    </source>
</evidence>
<sequence length="410" mass="45997">MSGARSRKLWSAEEDALLRSLVERYGDARGSQSKWKVVADKIPGRTTKDCRKRWFHSLDPNVRKGRWTADEDQILKQAYQELGPAWHIIASMIRGRKDDYRETPQSEMTTPQNTDTPNRVEDFSIVMALGSPMHENNTTTVVSVDPANIFSAAREFDDIDEWWENPFLLSTSPWLNTTEPLDSPRRQEPQQPAQTRQSERIQNRQSRIATALSPARAAAAQLPNANSGSAMEGLPQACAPVDIARPPSEAAPAHATTNLDHKQRTLEIEFDNSSNAVTEARSILTVPSSTESSTDSSVESLSTMSFPYEMARVVTERSIAGQQPLPPPGLQLQFSPPGVEPLVGSQNDERAQTQRQESVLQSEQIAEIERESQQMLGTTLSANGTQHIFHHYHHHHHHYYHHYYHPGGQT</sequence>
<dbReference type="PANTHER" id="PTHR46621:SF1">
    <property type="entry name" value="SNRNA-ACTIVATING PROTEIN COMPLEX SUBUNIT 4"/>
    <property type="match status" value="1"/>
</dbReference>
<dbReference type="GO" id="GO:0042796">
    <property type="term" value="P:snRNA transcription by RNA polymerase III"/>
    <property type="evidence" value="ECO:0007669"/>
    <property type="project" value="TreeGrafter"/>
</dbReference>
<keyword evidence="4" id="KW-0539">Nucleus</keyword>
<evidence type="ECO:0000256" key="3">
    <source>
        <dbReference type="ARBA" id="ARBA00023163"/>
    </source>
</evidence>
<dbReference type="Proteomes" id="UP000016923">
    <property type="component" value="Unassembled WGS sequence"/>
</dbReference>
<dbReference type="eggNOG" id="KOG0048">
    <property type="taxonomic scope" value="Eukaryota"/>
</dbReference>
<dbReference type="STRING" id="1262450.S3CZX9"/>
<dbReference type="PROSITE" id="PS51294">
    <property type="entry name" value="HTH_MYB"/>
    <property type="match status" value="2"/>
</dbReference>
<dbReference type="PROSITE" id="PS50090">
    <property type="entry name" value="MYB_LIKE"/>
    <property type="match status" value="2"/>
</dbReference>
<feature type="domain" description="HTH myb-type" evidence="7">
    <location>
        <begin position="1"/>
        <end position="62"/>
    </location>
</feature>
<dbReference type="InterPro" id="IPR009057">
    <property type="entry name" value="Homeodomain-like_sf"/>
</dbReference>
<proteinExistence type="predicted"/>
<dbReference type="InterPro" id="IPR051575">
    <property type="entry name" value="Myb-like_DNA-bd"/>
</dbReference>
<reference evidence="8 9" key="1">
    <citation type="journal article" date="2013" name="BMC Genomics">
        <title>The genome and transcriptome of the pine saprophyte Ophiostoma piceae, and a comparison with the bark beetle-associated pine pathogen Grosmannia clavigera.</title>
        <authorList>
            <person name="Haridas S."/>
            <person name="Wang Y."/>
            <person name="Lim L."/>
            <person name="Massoumi Alamouti S."/>
            <person name="Jackman S."/>
            <person name="Docking R."/>
            <person name="Robertson G."/>
            <person name="Birol I."/>
            <person name="Bohlmann J."/>
            <person name="Breuil C."/>
        </authorList>
    </citation>
    <scope>NUCLEOTIDE SEQUENCE [LARGE SCALE GENOMIC DNA]</scope>
    <source>
        <strain evidence="8 9">UAMH 11346</strain>
    </source>
</reference>
<dbReference type="InterPro" id="IPR001005">
    <property type="entry name" value="SANT/Myb"/>
</dbReference>
<name>S3CZX9_OPHP1</name>